<evidence type="ECO:0000313" key="2">
    <source>
        <dbReference type="EMBL" id="KAK0625105.1"/>
    </source>
</evidence>
<accession>A0AA39X0P7</accession>
<dbReference type="InterPro" id="IPR010730">
    <property type="entry name" value="HET"/>
</dbReference>
<organism evidence="2 3">
    <name type="scientific">Bombardia bombarda</name>
    <dbReference type="NCBI Taxonomy" id="252184"/>
    <lineage>
        <taxon>Eukaryota</taxon>
        <taxon>Fungi</taxon>
        <taxon>Dikarya</taxon>
        <taxon>Ascomycota</taxon>
        <taxon>Pezizomycotina</taxon>
        <taxon>Sordariomycetes</taxon>
        <taxon>Sordariomycetidae</taxon>
        <taxon>Sordariales</taxon>
        <taxon>Lasiosphaeriaceae</taxon>
        <taxon>Bombardia</taxon>
    </lineage>
</organism>
<dbReference type="PANTHER" id="PTHR33112">
    <property type="entry name" value="DOMAIN PROTEIN, PUTATIVE-RELATED"/>
    <property type="match status" value="1"/>
</dbReference>
<sequence length="746" mass="84160">MAITCLGHPNASVHRIFSTPPTLQSIPVKVEMPDHGVTPHLAPFLPYIEKASSGPAVGWRMPKNLSQPIKVETLKSWLSICDTNHEGHCKVSDKRRSRVQHATRLVDVRRRCVVRADQFDVDPLFDPVYVALSYVWGQVSCPSLTTATIEDMETEGSLNDSARRLPRTICDAMKLVADLGFTYLWVDRLCIVQDDEADKQAQIKAMGAIYSNSTFTLVAAQSHDASGPLSSRPLQASSTTIISMTGRLVAKPLASVANIWTKQLSYMTGPKDATARAGMDPSLREDPKTAQEVMNIMSVDLLRTVWFSRGWTFQEFLFARRKIIFHNNTVNWECHCASSHEQQRQPALSPQLCSRRTLFRAFLGLDVDPWPNFHRFARLAALLTPRHFTYPEDVLDAFDGAAAAFAHIYEGGLVTGIPEMLFDAALIWQPYHPLERREPAVISEDEAVLPTWSWISWRGNVQSESWQSAHDYIKRLPHAASSTVNNEDAEENIDKAHPRQRWITISTVDWYHSETLSSRRDRIHVNADHWRKLYDRYAAAPPGWWTKHVVNDDDPDRSTASSTHYFTNDAHLGPDYEFWYPIPIGFDLKGRAARSRYLHCTTRHAFMRVSSQAYRVSAHHCAILALHDARGEPAGCLRLNCQYGDEEYMSKLSGANQTYRLIELSEGSVDLGYGETGKQLLDSPLADVFDEWSLPGWSRVEGVYEFVNVMWIEINGKGIASRLAVGRVERVAWKDAVVGEVEISIG</sequence>
<feature type="domain" description="Heterokaryon incompatibility" evidence="1">
    <location>
        <begin position="129"/>
        <end position="315"/>
    </location>
</feature>
<keyword evidence="3" id="KW-1185">Reference proteome</keyword>
<reference evidence="2" key="1">
    <citation type="submission" date="2023-06" db="EMBL/GenBank/DDBJ databases">
        <title>Genome-scale phylogeny and comparative genomics of the fungal order Sordariales.</title>
        <authorList>
            <consortium name="Lawrence Berkeley National Laboratory"/>
            <person name="Hensen N."/>
            <person name="Bonometti L."/>
            <person name="Westerberg I."/>
            <person name="Brannstrom I.O."/>
            <person name="Guillou S."/>
            <person name="Cros-Aarteil S."/>
            <person name="Calhoun S."/>
            <person name="Haridas S."/>
            <person name="Kuo A."/>
            <person name="Mondo S."/>
            <person name="Pangilinan J."/>
            <person name="Riley R."/>
            <person name="LaButti K."/>
            <person name="Andreopoulos B."/>
            <person name="Lipzen A."/>
            <person name="Chen C."/>
            <person name="Yanf M."/>
            <person name="Daum C."/>
            <person name="Ng V."/>
            <person name="Clum A."/>
            <person name="Steindorff A."/>
            <person name="Ohm R."/>
            <person name="Martin F."/>
            <person name="Silar P."/>
            <person name="Natvig D."/>
            <person name="Lalanne C."/>
            <person name="Gautier V."/>
            <person name="Ament-velasquez S.L."/>
            <person name="Kruys A."/>
            <person name="Hutchinson M.I."/>
            <person name="Powell A.J."/>
            <person name="Barry K."/>
            <person name="Miller A.N."/>
            <person name="Grigoriev I.V."/>
            <person name="Debuchy R."/>
            <person name="Gladieux P."/>
            <person name="Thoren M.H."/>
            <person name="Johannesson H."/>
        </authorList>
    </citation>
    <scope>NUCLEOTIDE SEQUENCE</scope>
    <source>
        <strain evidence="2">SMH3391-2</strain>
    </source>
</reference>
<dbReference type="Pfam" id="PF06985">
    <property type="entry name" value="HET"/>
    <property type="match status" value="1"/>
</dbReference>
<name>A0AA39X0P7_9PEZI</name>
<protein>
    <submittedName>
        <fullName evidence="2">Heterokaryon incompatibility protein-domain-containing protein</fullName>
    </submittedName>
</protein>
<dbReference type="AlphaFoldDB" id="A0AA39X0P7"/>
<dbReference type="PANTHER" id="PTHR33112:SF12">
    <property type="entry name" value="HETEROKARYON INCOMPATIBILITY DOMAIN-CONTAINING PROTEIN"/>
    <property type="match status" value="1"/>
</dbReference>
<dbReference type="EMBL" id="JAULSR010000003">
    <property type="protein sequence ID" value="KAK0625105.1"/>
    <property type="molecule type" value="Genomic_DNA"/>
</dbReference>
<proteinExistence type="predicted"/>
<gene>
    <name evidence="2" type="ORF">B0T17DRAFT_531932</name>
</gene>
<evidence type="ECO:0000313" key="3">
    <source>
        <dbReference type="Proteomes" id="UP001174934"/>
    </source>
</evidence>
<dbReference type="Proteomes" id="UP001174934">
    <property type="component" value="Unassembled WGS sequence"/>
</dbReference>
<comment type="caution">
    <text evidence="2">The sequence shown here is derived from an EMBL/GenBank/DDBJ whole genome shotgun (WGS) entry which is preliminary data.</text>
</comment>
<evidence type="ECO:0000259" key="1">
    <source>
        <dbReference type="Pfam" id="PF06985"/>
    </source>
</evidence>